<dbReference type="GO" id="GO:0007165">
    <property type="term" value="P:signal transduction"/>
    <property type="evidence" value="ECO:0007669"/>
    <property type="project" value="InterPro"/>
</dbReference>
<dbReference type="PANTHER" id="PTHR19981:SF1">
    <property type="entry name" value="RHEA, ISOFORM B"/>
    <property type="match status" value="1"/>
</dbReference>
<dbReference type="Gene3D" id="3.10.20.90">
    <property type="entry name" value="Phosphatidylinositol 3-kinase Catalytic Subunit, Chain A, domain 1"/>
    <property type="match status" value="1"/>
</dbReference>
<evidence type="ECO:0000313" key="3">
    <source>
        <dbReference type="EMBL" id="KAG9392454.1"/>
    </source>
</evidence>
<dbReference type="InterPro" id="IPR011993">
    <property type="entry name" value="PH-like_dom_sf"/>
</dbReference>
<feature type="domain" description="Ras-associating" evidence="2">
    <location>
        <begin position="1"/>
        <end position="90"/>
    </location>
</feature>
<dbReference type="InterPro" id="IPR014352">
    <property type="entry name" value="FERM/acyl-CoA-bd_prot_sf"/>
</dbReference>
<keyword evidence="4" id="KW-1185">Reference proteome</keyword>
<accession>A0A8J6DYM2</accession>
<dbReference type="GO" id="GO:0005886">
    <property type="term" value="C:plasma membrane"/>
    <property type="evidence" value="ECO:0007669"/>
    <property type="project" value="TreeGrafter"/>
</dbReference>
<reference evidence="3" key="1">
    <citation type="submission" date="2021-05" db="EMBL/GenBank/DDBJ databases">
        <title>A free-living protist that lacks canonical eukaryotic 1 DNA replication and segregation systems.</title>
        <authorList>
            <person name="Salas-Leiva D.E."/>
            <person name="Tromer E.C."/>
            <person name="Curtis B.A."/>
            <person name="Jerlstrom-Hultqvist J."/>
            <person name="Kolisko M."/>
            <person name="Yi Z."/>
            <person name="Salas-Leiva J.S."/>
            <person name="Gallot-Lavallee L."/>
            <person name="Kops G.J.P.L."/>
            <person name="Archibald J.M."/>
            <person name="Simpson A.G.B."/>
            <person name="Roger A.J."/>
        </authorList>
    </citation>
    <scope>NUCLEOTIDE SEQUENCE</scope>
    <source>
        <strain evidence="3">BICM</strain>
    </source>
</reference>
<feature type="domain" description="FERM" evidence="1">
    <location>
        <begin position="4"/>
        <end position="302"/>
    </location>
</feature>
<dbReference type="Pfam" id="PF00373">
    <property type="entry name" value="FERM_M"/>
    <property type="match status" value="1"/>
</dbReference>
<sequence>MSKSFVQVALVDGSAKTIVIDKDLSARELVEILAEKLEIVSDLDQYCICESRNNGALVKSLVAEAKPFDVMSEWNGKKDEAKFLFKRLFLMAPNETAKDEATVYLLFIQARDDILTGRLYVSPEQAIQFAGLSMQATYGDHNANRHVLGFLEKNIAEFIPASILKSKRVPDWEDAIYEEHQKHKGLSDTEAQSKFLDLARTLPVYGITTYPCKYVSAGTRRIGQRVFIGVSSKGIHILNYPTMDGNGFYSYNDILSWGSSHTSFTFCTGDRVNFTKHSLETKAGKEITDQVAGYVGLIIKQLQQ</sequence>
<dbReference type="AlphaFoldDB" id="A0A8J6DYM2"/>
<dbReference type="InterPro" id="IPR000159">
    <property type="entry name" value="RA_dom"/>
</dbReference>
<evidence type="ECO:0000259" key="1">
    <source>
        <dbReference type="PROSITE" id="PS50057"/>
    </source>
</evidence>
<dbReference type="GO" id="GO:0005737">
    <property type="term" value="C:cytoplasm"/>
    <property type="evidence" value="ECO:0007669"/>
    <property type="project" value="TreeGrafter"/>
</dbReference>
<dbReference type="CDD" id="cd14473">
    <property type="entry name" value="FERM_B-lobe"/>
    <property type="match status" value="1"/>
</dbReference>
<dbReference type="SUPFAM" id="SSF47031">
    <property type="entry name" value="Second domain of FERM"/>
    <property type="match status" value="1"/>
</dbReference>
<dbReference type="GO" id="GO:0030036">
    <property type="term" value="P:actin cytoskeleton organization"/>
    <property type="evidence" value="ECO:0007669"/>
    <property type="project" value="TreeGrafter"/>
</dbReference>
<dbReference type="Pfam" id="PF21989">
    <property type="entry name" value="RA_2"/>
    <property type="match status" value="1"/>
</dbReference>
<dbReference type="GO" id="GO:0098609">
    <property type="term" value="P:cell-cell adhesion"/>
    <property type="evidence" value="ECO:0007669"/>
    <property type="project" value="TreeGrafter"/>
</dbReference>
<dbReference type="SMART" id="SM00295">
    <property type="entry name" value="B41"/>
    <property type="match status" value="1"/>
</dbReference>
<protein>
    <recommendedName>
        <fullName evidence="5">FERM domain-containing protein</fullName>
    </recommendedName>
</protein>
<evidence type="ECO:0008006" key="5">
    <source>
        <dbReference type="Google" id="ProtNLM"/>
    </source>
</evidence>
<dbReference type="InterPro" id="IPR035963">
    <property type="entry name" value="FERM_2"/>
</dbReference>
<dbReference type="Pfam" id="PF02174">
    <property type="entry name" value="IRS"/>
    <property type="match status" value="1"/>
</dbReference>
<organism evidence="3 4">
    <name type="scientific">Carpediemonas membranifera</name>
    <dbReference type="NCBI Taxonomy" id="201153"/>
    <lineage>
        <taxon>Eukaryota</taxon>
        <taxon>Metamonada</taxon>
        <taxon>Carpediemonas-like organisms</taxon>
        <taxon>Carpediemonas</taxon>
    </lineage>
</organism>
<dbReference type="SUPFAM" id="SSF54236">
    <property type="entry name" value="Ubiquitin-like"/>
    <property type="match status" value="1"/>
</dbReference>
<evidence type="ECO:0000313" key="4">
    <source>
        <dbReference type="Proteomes" id="UP000717585"/>
    </source>
</evidence>
<dbReference type="EMBL" id="JAHDYR010000038">
    <property type="protein sequence ID" value="KAG9392454.1"/>
    <property type="molecule type" value="Genomic_DNA"/>
</dbReference>
<dbReference type="Gene3D" id="1.20.80.10">
    <property type="match status" value="1"/>
</dbReference>
<dbReference type="InterPro" id="IPR002404">
    <property type="entry name" value="IRS_PTB"/>
</dbReference>
<dbReference type="InterPro" id="IPR019748">
    <property type="entry name" value="FERM_central"/>
</dbReference>
<dbReference type="PROSITE" id="PS50200">
    <property type="entry name" value="RA"/>
    <property type="match status" value="1"/>
</dbReference>
<name>A0A8J6DYM2_9EUKA</name>
<dbReference type="SUPFAM" id="SSF50729">
    <property type="entry name" value="PH domain-like"/>
    <property type="match status" value="1"/>
</dbReference>
<dbReference type="CDD" id="cd17043">
    <property type="entry name" value="RA"/>
    <property type="match status" value="1"/>
</dbReference>
<dbReference type="PRINTS" id="PR00935">
    <property type="entry name" value="BAND41"/>
</dbReference>
<dbReference type="PROSITE" id="PS50057">
    <property type="entry name" value="FERM_3"/>
    <property type="match status" value="1"/>
</dbReference>
<dbReference type="Gene3D" id="2.30.29.30">
    <property type="entry name" value="Pleckstrin-homology domain (PH domain)/Phosphotyrosine-binding domain (PTB)"/>
    <property type="match status" value="1"/>
</dbReference>
<dbReference type="Proteomes" id="UP000717585">
    <property type="component" value="Unassembled WGS sequence"/>
</dbReference>
<dbReference type="PANTHER" id="PTHR19981">
    <property type="entry name" value="TALIN"/>
    <property type="match status" value="1"/>
</dbReference>
<dbReference type="InterPro" id="IPR000299">
    <property type="entry name" value="FERM_domain"/>
</dbReference>
<proteinExistence type="predicted"/>
<dbReference type="InterPro" id="IPR019749">
    <property type="entry name" value="Band_41_domain"/>
</dbReference>
<gene>
    <name evidence="3" type="ORF">J8273_5446</name>
</gene>
<comment type="caution">
    <text evidence="3">The sequence shown here is derived from an EMBL/GenBank/DDBJ whole genome shotgun (WGS) entry which is preliminary data.</text>
</comment>
<dbReference type="OrthoDB" id="10262320at2759"/>
<dbReference type="InterPro" id="IPR029071">
    <property type="entry name" value="Ubiquitin-like_domsf"/>
</dbReference>
<evidence type="ECO:0000259" key="2">
    <source>
        <dbReference type="PROSITE" id="PS50200"/>
    </source>
</evidence>